<keyword evidence="1" id="KW-0732">Signal</keyword>
<sequence>MPRLTPAILAPLLLAGCVGAPPIAQPAPQPRFDVFAFFAGPTLGTGRLKKILSGTESTLVHGTGRVEGDTLVLDQTVEEGDKPAKHRQWRIRRTGPGRYSGTLTDASGPVTGEVEGNRLHLSFTMKGGLPTQQWLTLAPDGRSAHNIMTVTKLGLTVAVLDEDIRKTD</sequence>
<evidence type="ECO:0000313" key="3">
    <source>
        <dbReference type="Proteomes" id="UP000676996"/>
    </source>
</evidence>
<dbReference type="Proteomes" id="UP000676996">
    <property type="component" value="Unassembled WGS sequence"/>
</dbReference>
<dbReference type="AlphaFoldDB" id="A0A8T4IGA6"/>
<dbReference type="RefSeq" id="WP_284054319.1">
    <property type="nucleotide sequence ID" value="NZ_JAGRQC010000003.1"/>
</dbReference>
<keyword evidence="3" id="KW-1185">Reference proteome</keyword>
<gene>
    <name evidence="2" type="ORF">J7S20_11190</name>
</gene>
<accession>A0A8T4IGA6</accession>
<feature type="chain" id="PRO_5035819930" evidence="1">
    <location>
        <begin position="27"/>
        <end position="168"/>
    </location>
</feature>
<dbReference type="EMBL" id="JAGRQC010000003">
    <property type="protein sequence ID" value="MBR0553072.1"/>
    <property type="molecule type" value="Genomic_DNA"/>
</dbReference>
<comment type="caution">
    <text evidence="2">The sequence shown here is derived from an EMBL/GenBank/DDBJ whole genome shotgun (WGS) entry which is preliminary data.</text>
</comment>
<dbReference type="InterPro" id="IPR024409">
    <property type="entry name" value="DUF3833"/>
</dbReference>
<evidence type="ECO:0000256" key="1">
    <source>
        <dbReference type="SAM" id="SignalP"/>
    </source>
</evidence>
<evidence type="ECO:0000313" key="2">
    <source>
        <dbReference type="EMBL" id="MBR0553072.1"/>
    </source>
</evidence>
<dbReference type="PROSITE" id="PS51257">
    <property type="entry name" value="PROKAR_LIPOPROTEIN"/>
    <property type="match status" value="1"/>
</dbReference>
<reference evidence="2" key="1">
    <citation type="submission" date="2021-04" db="EMBL/GenBank/DDBJ databases">
        <title>Ouciella asimina sp. nov., isolated from the surface seawater in the hydrothermal field of Okinawa Trough.</title>
        <authorList>
            <person name="Shuang W."/>
        </authorList>
    </citation>
    <scope>NUCLEOTIDE SEQUENCE</scope>
    <source>
        <strain evidence="2">LXI357</strain>
    </source>
</reference>
<protein>
    <submittedName>
        <fullName evidence="2">DUF3833 family protein</fullName>
    </submittedName>
</protein>
<proteinExistence type="predicted"/>
<feature type="signal peptide" evidence="1">
    <location>
        <begin position="1"/>
        <end position="26"/>
    </location>
</feature>
<organism evidence="2 3">
    <name type="scientific">Stakelama marina</name>
    <dbReference type="NCBI Taxonomy" id="2826939"/>
    <lineage>
        <taxon>Bacteria</taxon>
        <taxon>Pseudomonadati</taxon>
        <taxon>Pseudomonadota</taxon>
        <taxon>Alphaproteobacteria</taxon>
        <taxon>Sphingomonadales</taxon>
        <taxon>Sphingomonadaceae</taxon>
        <taxon>Stakelama</taxon>
    </lineage>
</organism>
<name>A0A8T4IGA6_9SPHN</name>
<dbReference type="Pfam" id="PF12915">
    <property type="entry name" value="DUF3833"/>
    <property type="match status" value="1"/>
</dbReference>